<reference evidence="3 4" key="1">
    <citation type="submission" date="2023-11" db="EMBL/GenBank/DDBJ databases">
        <authorList>
            <person name="Hedman E."/>
            <person name="Englund M."/>
            <person name="Stromberg M."/>
            <person name="Nyberg Akerstrom W."/>
            <person name="Nylinder S."/>
            <person name="Jareborg N."/>
            <person name="Kallberg Y."/>
            <person name="Kronander E."/>
        </authorList>
    </citation>
    <scope>NUCLEOTIDE SEQUENCE [LARGE SCALE GENOMIC DNA]</scope>
</reference>
<dbReference type="InterPro" id="IPR048365">
    <property type="entry name" value="TNP-like_RNaseH_N"/>
</dbReference>
<gene>
    <name evidence="3" type="ORF">PARMNEM_LOCUS3431</name>
</gene>
<evidence type="ECO:0000259" key="1">
    <source>
        <dbReference type="Pfam" id="PF12017"/>
    </source>
</evidence>
<feature type="domain" description="THAP9-like helix-turn-helix" evidence="1">
    <location>
        <begin position="19"/>
        <end position="100"/>
    </location>
</feature>
<dbReference type="Pfam" id="PF21787">
    <property type="entry name" value="TNP-like_RNaseH_N"/>
    <property type="match status" value="1"/>
</dbReference>
<feature type="domain" description="Transposable element P transposase-like RNase H" evidence="2">
    <location>
        <begin position="107"/>
        <end position="221"/>
    </location>
</feature>
<accession>A0AAV1KHL3</accession>
<name>A0AAV1KHL3_9NEOP</name>
<sequence>MKVIRLKKKVQILTALITELETKHLIQGEDSEILSSINVKLKDLVGRQLSKIKKVNLKKKYSPALRSFALTLNYFSPNAYSYVRKTFDTCLPHPRTIPKWYESVNGEAGFTAEAFNILKHKTNSSGKRALCSLMMDDMAIKKHVQWDGNKYHGYVDLGLNDVQKDNSDQASQALVLLLVCHTERWKLPVGFFLIRSMTGEQWASIVQQCLYKCQENGVDVVY</sequence>
<dbReference type="Proteomes" id="UP001314205">
    <property type="component" value="Unassembled WGS sequence"/>
</dbReference>
<dbReference type="EMBL" id="CAVLGL010000035">
    <property type="protein sequence ID" value="CAK1581809.1"/>
    <property type="molecule type" value="Genomic_DNA"/>
</dbReference>
<dbReference type="Pfam" id="PF12017">
    <property type="entry name" value="Tnp_P_element"/>
    <property type="match status" value="1"/>
</dbReference>
<evidence type="ECO:0000313" key="4">
    <source>
        <dbReference type="Proteomes" id="UP001314205"/>
    </source>
</evidence>
<dbReference type="AlphaFoldDB" id="A0AAV1KHL3"/>
<keyword evidence="4" id="KW-1185">Reference proteome</keyword>
<evidence type="ECO:0000313" key="3">
    <source>
        <dbReference type="EMBL" id="CAK1581809.1"/>
    </source>
</evidence>
<evidence type="ECO:0000259" key="2">
    <source>
        <dbReference type="Pfam" id="PF21787"/>
    </source>
</evidence>
<proteinExistence type="predicted"/>
<organism evidence="3 4">
    <name type="scientific">Parnassius mnemosyne</name>
    <name type="common">clouded apollo</name>
    <dbReference type="NCBI Taxonomy" id="213953"/>
    <lineage>
        <taxon>Eukaryota</taxon>
        <taxon>Metazoa</taxon>
        <taxon>Ecdysozoa</taxon>
        <taxon>Arthropoda</taxon>
        <taxon>Hexapoda</taxon>
        <taxon>Insecta</taxon>
        <taxon>Pterygota</taxon>
        <taxon>Neoptera</taxon>
        <taxon>Endopterygota</taxon>
        <taxon>Lepidoptera</taxon>
        <taxon>Glossata</taxon>
        <taxon>Ditrysia</taxon>
        <taxon>Papilionoidea</taxon>
        <taxon>Papilionidae</taxon>
        <taxon>Parnassiinae</taxon>
        <taxon>Parnassini</taxon>
        <taxon>Parnassius</taxon>
        <taxon>Driopa</taxon>
    </lineage>
</organism>
<comment type="caution">
    <text evidence="3">The sequence shown here is derived from an EMBL/GenBank/DDBJ whole genome shotgun (WGS) entry which is preliminary data.</text>
</comment>
<dbReference type="InterPro" id="IPR021896">
    <property type="entry name" value="THAP9-like_HTH"/>
</dbReference>
<protein>
    <submittedName>
        <fullName evidence="3">Uncharacterized protein</fullName>
    </submittedName>
</protein>